<comment type="similarity">
    <text evidence="7">Belongs to the transferase hexapeptide repeat family. LpxD subfamily.</text>
</comment>
<dbReference type="SUPFAM" id="SSF51161">
    <property type="entry name" value="Trimeric LpxA-like enzymes"/>
    <property type="match status" value="1"/>
</dbReference>
<proteinExistence type="inferred from homology"/>
<evidence type="ECO:0000256" key="1">
    <source>
        <dbReference type="ARBA" id="ARBA00022516"/>
    </source>
</evidence>
<evidence type="ECO:0000256" key="4">
    <source>
        <dbReference type="ARBA" id="ARBA00022737"/>
    </source>
</evidence>
<evidence type="ECO:0000256" key="7">
    <source>
        <dbReference type="HAMAP-Rule" id="MF_00523"/>
    </source>
</evidence>
<dbReference type="CDD" id="cd03352">
    <property type="entry name" value="LbH_LpxD"/>
    <property type="match status" value="1"/>
</dbReference>
<keyword evidence="5 7" id="KW-0443">Lipid metabolism</keyword>
<dbReference type="GO" id="GO:0103118">
    <property type="term" value="F:UDP-3-O-[(3R)-3-hydroxyacyl]-glucosamine N-acyltransferase activity"/>
    <property type="evidence" value="ECO:0007669"/>
    <property type="project" value="UniProtKB-EC"/>
</dbReference>
<dbReference type="PANTHER" id="PTHR43378">
    <property type="entry name" value="UDP-3-O-ACYLGLUCOSAMINE N-ACYLTRANSFERASE"/>
    <property type="match status" value="1"/>
</dbReference>
<evidence type="ECO:0000256" key="5">
    <source>
        <dbReference type="ARBA" id="ARBA00023098"/>
    </source>
</evidence>
<dbReference type="InterPro" id="IPR020573">
    <property type="entry name" value="UDP_GlcNAc_AcTrfase_non-rep"/>
</dbReference>
<dbReference type="AlphaFoldDB" id="A0A261RCU2"/>
<dbReference type="Pfam" id="PF04613">
    <property type="entry name" value="LpxD"/>
    <property type="match status" value="1"/>
</dbReference>
<comment type="pathway">
    <text evidence="7">Bacterial outer membrane biogenesis; LPS lipid A biosynthesis.</text>
</comment>
<keyword evidence="6 7" id="KW-0012">Acyltransferase</keyword>
<dbReference type="InterPro" id="IPR001451">
    <property type="entry name" value="Hexapep"/>
</dbReference>
<dbReference type="Pfam" id="PF14602">
    <property type="entry name" value="Hexapep_2"/>
    <property type="match status" value="1"/>
</dbReference>
<evidence type="ECO:0000256" key="2">
    <source>
        <dbReference type="ARBA" id="ARBA00022556"/>
    </source>
</evidence>
<dbReference type="PANTHER" id="PTHR43378:SF2">
    <property type="entry name" value="UDP-3-O-ACYLGLUCOSAMINE N-ACYLTRANSFERASE 1, MITOCHONDRIAL-RELATED"/>
    <property type="match status" value="1"/>
</dbReference>
<dbReference type="EC" id="2.3.1.191" evidence="7"/>
<evidence type="ECO:0000256" key="3">
    <source>
        <dbReference type="ARBA" id="ARBA00022679"/>
    </source>
</evidence>
<comment type="subunit">
    <text evidence="7">Homotrimer.</text>
</comment>
<comment type="catalytic activity">
    <reaction evidence="7">
        <text>a UDP-3-O-[(3R)-3-hydroxyacyl]-alpha-D-glucosamine + a (3R)-hydroxyacyl-[ACP] = a UDP-2-N,3-O-bis[(3R)-3-hydroxyacyl]-alpha-D-glucosamine + holo-[ACP] + H(+)</text>
        <dbReference type="Rhea" id="RHEA:53836"/>
        <dbReference type="Rhea" id="RHEA-COMP:9685"/>
        <dbReference type="Rhea" id="RHEA-COMP:9945"/>
        <dbReference type="ChEBI" id="CHEBI:15378"/>
        <dbReference type="ChEBI" id="CHEBI:64479"/>
        <dbReference type="ChEBI" id="CHEBI:78827"/>
        <dbReference type="ChEBI" id="CHEBI:137740"/>
        <dbReference type="ChEBI" id="CHEBI:137748"/>
        <dbReference type="EC" id="2.3.1.191"/>
    </reaction>
</comment>
<protein>
    <recommendedName>
        <fullName evidence="7">UDP-3-O-acylglucosamine N-acyltransferase</fullName>
        <ecNumber evidence="7">2.3.1.191</ecNumber>
    </recommendedName>
</protein>
<dbReference type="HAMAP" id="MF_00523">
    <property type="entry name" value="LpxD"/>
    <property type="match status" value="1"/>
</dbReference>
<evidence type="ECO:0000313" key="10">
    <source>
        <dbReference type="Proteomes" id="UP000216947"/>
    </source>
</evidence>
<dbReference type="GO" id="GO:0016020">
    <property type="term" value="C:membrane"/>
    <property type="evidence" value="ECO:0007669"/>
    <property type="project" value="GOC"/>
</dbReference>
<dbReference type="InterPro" id="IPR007691">
    <property type="entry name" value="LpxD"/>
</dbReference>
<sequence length="374" mass="38390">MPILLDPARAPTLDALLAAAHTQGLEWHIEPAAGDPAAGDPAAGGAMPRIRGIGTLSSAGPEEISFLTNPRYQSQLADTRAAAVILSPEAARALADNPAAPACARVVCSQPYLLYARLAQWFDAARQPAQPAGIHPLAVVADDAVIEDGVRIGPHCVVESGARVGRGSTLGPGCVIGAGSSLGPDCLLHARVTLYPNVRVGARAILHSGVVLGADGFGFAPDPTLGKGAWGKIAQLGGVRIGDDVEIGANTTIDRGALEDTDIGDGVKLDNQIMLGHNVRVGAHTAMAACVGVAGSTVIGSRCTIGGAAMLSGHLTLADDVHISGGTAVTSSITQPGRYTGVYPYAEHGQWQRNAAVIQQLSHLRRRLRSLEKS</sequence>
<keyword evidence="2 7" id="KW-0441">Lipid A biosynthesis</keyword>
<keyword evidence="3 7" id="KW-0808">Transferase</keyword>
<evidence type="ECO:0000259" key="8">
    <source>
        <dbReference type="Pfam" id="PF04613"/>
    </source>
</evidence>
<comment type="function">
    <text evidence="7">Catalyzes the N-acylation of UDP-3-O-acylglucosamine using 3-hydroxyacyl-ACP as the acyl donor. Is involved in the biosynthesis of lipid A, a phosphorylated glycolipid that anchors the lipopolysaccharide to the outer membrane of the cell.</text>
</comment>
<feature type="active site" description="Proton acceptor" evidence="7">
    <location>
        <position position="277"/>
    </location>
</feature>
<gene>
    <name evidence="7" type="primary">lpxD</name>
    <name evidence="9" type="ORF">CAL19_08800</name>
</gene>
<comment type="caution">
    <text evidence="9">The sequence shown here is derived from an EMBL/GenBank/DDBJ whole genome shotgun (WGS) entry which is preliminary data.</text>
</comment>
<keyword evidence="1 7" id="KW-0444">Lipid biosynthesis</keyword>
<dbReference type="InterPro" id="IPR011004">
    <property type="entry name" value="Trimer_LpxA-like_sf"/>
</dbReference>
<dbReference type="GO" id="GO:0016410">
    <property type="term" value="F:N-acyltransferase activity"/>
    <property type="evidence" value="ECO:0007669"/>
    <property type="project" value="InterPro"/>
</dbReference>
<evidence type="ECO:0000256" key="6">
    <source>
        <dbReference type="ARBA" id="ARBA00023315"/>
    </source>
</evidence>
<organism evidence="9 10">
    <name type="scientific">Bordetella genomosp. 7</name>
    <dbReference type="NCBI Taxonomy" id="1416805"/>
    <lineage>
        <taxon>Bacteria</taxon>
        <taxon>Pseudomonadati</taxon>
        <taxon>Pseudomonadota</taxon>
        <taxon>Betaproteobacteria</taxon>
        <taxon>Burkholderiales</taxon>
        <taxon>Alcaligenaceae</taxon>
        <taxon>Bordetella</taxon>
    </lineage>
</organism>
<dbReference type="RefSeq" id="WP_094796583.1">
    <property type="nucleotide sequence ID" value="NZ_NEVK01000004.1"/>
</dbReference>
<feature type="domain" description="UDP-3-O-[3-hydroxymyristoyl] glucosamine N-acyltransferase non-repeat region" evidence="8">
    <location>
        <begin position="49"/>
        <end position="121"/>
    </location>
</feature>
<reference evidence="10" key="1">
    <citation type="submission" date="2017-05" db="EMBL/GenBank/DDBJ databases">
        <title>Complete and WGS of Bordetella genogroups.</title>
        <authorList>
            <person name="Spilker T."/>
            <person name="Lipuma J."/>
        </authorList>
    </citation>
    <scope>NUCLEOTIDE SEQUENCE [LARGE SCALE GENOMIC DNA]</scope>
    <source>
        <strain evidence="10">AU18089</strain>
    </source>
</reference>
<keyword evidence="4 7" id="KW-0677">Repeat</keyword>
<evidence type="ECO:0000313" key="9">
    <source>
        <dbReference type="EMBL" id="OZI22607.1"/>
    </source>
</evidence>
<accession>A0A261RCU2</accession>
<dbReference type="Gene3D" id="3.40.1390.10">
    <property type="entry name" value="MurE/MurF, N-terminal domain"/>
    <property type="match status" value="1"/>
</dbReference>
<dbReference type="NCBIfam" id="NF002060">
    <property type="entry name" value="PRK00892.1"/>
    <property type="match status" value="1"/>
</dbReference>
<dbReference type="NCBIfam" id="TIGR01853">
    <property type="entry name" value="lipid_A_lpxD"/>
    <property type="match status" value="1"/>
</dbReference>
<name>A0A261RCU2_9BORD</name>
<dbReference type="Proteomes" id="UP000216947">
    <property type="component" value="Unassembled WGS sequence"/>
</dbReference>
<dbReference type="Gene3D" id="2.160.10.10">
    <property type="entry name" value="Hexapeptide repeat proteins"/>
    <property type="match status" value="1"/>
</dbReference>
<dbReference type="GO" id="GO:0009245">
    <property type="term" value="P:lipid A biosynthetic process"/>
    <property type="evidence" value="ECO:0007669"/>
    <property type="project" value="UniProtKB-UniRule"/>
</dbReference>
<keyword evidence="10" id="KW-1185">Reference proteome</keyword>
<dbReference type="UniPathway" id="UPA00973"/>
<dbReference type="EMBL" id="NEVK01000004">
    <property type="protein sequence ID" value="OZI22607.1"/>
    <property type="molecule type" value="Genomic_DNA"/>
</dbReference>
<dbReference type="Pfam" id="PF00132">
    <property type="entry name" value="Hexapep"/>
    <property type="match status" value="1"/>
</dbReference>